<dbReference type="RefSeq" id="WP_163060041.1">
    <property type="nucleotide sequence ID" value="NZ_JAAGLI010000693.1"/>
</dbReference>
<organism evidence="1 2">
    <name type="scientific">Actinomadura bangladeshensis</name>
    <dbReference type="NCBI Taxonomy" id="453573"/>
    <lineage>
        <taxon>Bacteria</taxon>
        <taxon>Bacillati</taxon>
        <taxon>Actinomycetota</taxon>
        <taxon>Actinomycetes</taxon>
        <taxon>Streptosporangiales</taxon>
        <taxon>Thermomonosporaceae</taxon>
        <taxon>Actinomadura</taxon>
    </lineage>
</organism>
<name>A0A6L9QKD7_9ACTN</name>
<dbReference type="Proteomes" id="UP000475532">
    <property type="component" value="Unassembled WGS sequence"/>
</dbReference>
<sequence>MRDYYEVTAVNLALMSIVDDDGQGLLSRACRIMHTAMGAWYELGYLTALRAGVQDAAISGFAEELRDLEVAQQCEDVASLSTEGRRGESDTSFAGIHYRKVTQKLIWFMVEQGYRPPSPWS</sequence>
<comment type="caution">
    <text evidence="1">The sequence shown here is derived from an EMBL/GenBank/DDBJ whole genome shotgun (WGS) entry which is preliminary data.</text>
</comment>
<proteinExistence type="predicted"/>
<evidence type="ECO:0000313" key="2">
    <source>
        <dbReference type="Proteomes" id="UP000475532"/>
    </source>
</evidence>
<evidence type="ECO:0000313" key="1">
    <source>
        <dbReference type="EMBL" id="NEA25887.1"/>
    </source>
</evidence>
<gene>
    <name evidence="1" type="ORF">G3I70_25830</name>
</gene>
<dbReference type="EMBL" id="JAAGLI010000693">
    <property type="protein sequence ID" value="NEA25887.1"/>
    <property type="molecule type" value="Genomic_DNA"/>
</dbReference>
<dbReference type="AlphaFoldDB" id="A0A6L9QKD7"/>
<protein>
    <submittedName>
        <fullName evidence="1">Uncharacterized protein</fullName>
    </submittedName>
</protein>
<accession>A0A6L9QKD7</accession>
<reference evidence="1 2" key="1">
    <citation type="submission" date="2020-01" db="EMBL/GenBank/DDBJ databases">
        <title>Insect and environment-associated Actinomycetes.</title>
        <authorList>
            <person name="Currrie C."/>
            <person name="Chevrette M."/>
            <person name="Carlson C."/>
            <person name="Stubbendieck R."/>
            <person name="Wendt-Pienkowski E."/>
        </authorList>
    </citation>
    <scope>NUCLEOTIDE SEQUENCE [LARGE SCALE GENOMIC DNA]</scope>
    <source>
        <strain evidence="1 2">SID10258</strain>
    </source>
</reference>